<feature type="domain" description="Histidine kinase" evidence="10">
    <location>
        <begin position="8"/>
        <end position="223"/>
    </location>
</feature>
<dbReference type="CDD" id="cd00082">
    <property type="entry name" value="HisKA"/>
    <property type="match status" value="1"/>
</dbReference>
<sequence length="223" mass="24038">MPGHWSEAVAHDLRAPLSRLRSRIEQARRGPFEEQAWRATLDALAADVDVLVATCNALLDIARAQTGEPLRDIQPVDLSELVAEVAEVYAALADERGIAFVVEIETGVSMLGVQRLLAQAIANLLDNALKFTPTGGRVGLRLRHAEQGWQLQIDDSGPGIPEAERERVFERFVRLPATEALPGHGLGLALVRAVVRAHGIQLRLGDQVSGSGLCVLLSFPAPA</sequence>
<name>A0A317MVD8_9GAMM</name>
<keyword evidence="5" id="KW-0808">Transferase</keyword>
<keyword evidence="7 11" id="KW-0418">Kinase</keyword>
<proteinExistence type="predicted"/>
<dbReference type="InterPro" id="IPR036890">
    <property type="entry name" value="HATPase_C_sf"/>
</dbReference>
<organism evidence="11 12">
    <name type="scientific">Plasticicumulans acidivorans</name>
    <dbReference type="NCBI Taxonomy" id="886464"/>
    <lineage>
        <taxon>Bacteria</taxon>
        <taxon>Pseudomonadati</taxon>
        <taxon>Pseudomonadota</taxon>
        <taxon>Gammaproteobacteria</taxon>
        <taxon>Candidatus Competibacteraceae</taxon>
        <taxon>Plasticicumulans</taxon>
    </lineage>
</organism>
<dbReference type="InterPro" id="IPR050428">
    <property type="entry name" value="TCS_sensor_his_kinase"/>
</dbReference>
<dbReference type="Pfam" id="PF02518">
    <property type="entry name" value="HATPase_c"/>
    <property type="match status" value="1"/>
</dbReference>
<evidence type="ECO:0000256" key="3">
    <source>
        <dbReference type="ARBA" id="ARBA00012438"/>
    </source>
</evidence>
<dbReference type="SUPFAM" id="SSF55874">
    <property type="entry name" value="ATPase domain of HSP90 chaperone/DNA topoisomerase II/histidine kinase"/>
    <property type="match status" value="1"/>
</dbReference>
<keyword evidence="8" id="KW-1133">Transmembrane helix</keyword>
<dbReference type="SMART" id="SM00387">
    <property type="entry name" value="HATPase_c"/>
    <property type="match status" value="1"/>
</dbReference>
<dbReference type="PANTHER" id="PTHR45436">
    <property type="entry name" value="SENSOR HISTIDINE KINASE YKOH"/>
    <property type="match status" value="1"/>
</dbReference>
<dbReference type="EMBL" id="QGTJ01000004">
    <property type="protein sequence ID" value="PWV62302.1"/>
    <property type="molecule type" value="Genomic_DNA"/>
</dbReference>
<evidence type="ECO:0000256" key="2">
    <source>
        <dbReference type="ARBA" id="ARBA00004370"/>
    </source>
</evidence>
<dbReference type="Gene3D" id="3.30.565.10">
    <property type="entry name" value="Histidine kinase-like ATPase, C-terminal domain"/>
    <property type="match status" value="1"/>
</dbReference>
<dbReference type="InterPro" id="IPR003594">
    <property type="entry name" value="HATPase_dom"/>
</dbReference>
<keyword evidence="12" id="KW-1185">Reference proteome</keyword>
<evidence type="ECO:0000256" key="8">
    <source>
        <dbReference type="ARBA" id="ARBA00022989"/>
    </source>
</evidence>
<dbReference type="SUPFAM" id="SSF47384">
    <property type="entry name" value="Homodimeric domain of signal transducing histidine kinase"/>
    <property type="match status" value="1"/>
</dbReference>
<dbReference type="InterPro" id="IPR036097">
    <property type="entry name" value="HisK_dim/P_sf"/>
</dbReference>
<dbReference type="CDD" id="cd00075">
    <property type="entry name" value="HATPase"/>
    <property type="match status" value="1"/>
</dbReference>
<dbReference type="RefSeq" id="WP_110018137.1">
    <property type="nucleotide sequence ID" value="NZ_QGTJ01000004.1"/>
</dbReference>
<dbReference type="GO" id="GO:0005886">
    <property type="term" value="C:plasma membrane"/>
    <property type="evidence" value="ECO:0007669"/>
    <property type="project" value="TreeGrafter"/>
</dbReference>
<keyword evidence="6" id="KW-0812">Transmembrane</keyword>
<protein>
    <recommendedName>
        <fullName evidence="3">histidine kinase</fullName>
        <ecNumber evidence="3">2.7.13.3</ecNumber>
    </recommendedName>
</protein>
<comment type="catalytic activity">
    <reaction evidence="1">
        <text>ATP + protein L-histidine = ADP + protein N-phospho-L-histidine.</text>
        <dbReference type="EC" id="2.7.13.3"/>
    </reaction>
</comment>
<comment type="caution">
    <text evidence="11">The sequence shown here is derived from an EMBL/GenBank/DDBJ whole genome shotgun (WGS) entry which is preliminary data.</text>
</comment>
<dbReference type="PANTHER" id="PTHR45436:SF8">
    <property type="entry name" value="HISTIDINE KINASE"/>
    <property type="match status" value="1"/>
</dbReference>
<evidence type="ECO:0000256" key="5">
    <source>
        <dbReference type="ARBA" id="ARBA00022679"/>
    </source>
</evidence>
<dbReference type="PROSITE" id="PS50109">
    <property type="entry name" value="HIS_KIN"/>
    <property type="match status" value="1"/>
</dbReference>
<accession>A0A317MVD8</accession>
<dbReference type="InterPro" id="IPR004358">
    <property type="entry name" value="Sig_transdc_His_kin-like_C"/>
</dbReference>
<evidence type="ECO:0000256" key="9">
    <source>
        <dbReference type="ARBA" id="ARBA00023136"/>
    </source>
</evidence>
<evidence type="ECO:0000256" key="4">
    <source>
        <dbReference type="ARBA" id="ARBA00022553"/>
    </source>
</evidence>
<evidence type="ECO:0000256" key="1">
    <source>
        <dbReference type="ARBA" id="ARBA00000085"/>
    </source>
</evidence>
<reference evidence="11 12" key="1">
    <citation type="submission" date="2018-05" db="EMBL/GenBank/DDBJ databases">
        <title>Genomic Encyclopedia of Type Strains, Phase IV (KMG-IV): sequencing the most valuable type-strain genomes for metagenomic binning, comparative biology and taxonomic classification.</title>
        <authorList>
            <person name="Goeker M."/>
        </authorList>
    </citation>
    <scope>NUCLEOTIDE SEQUENCE [LARGE SCALE GENOMIC DNA]</scope>
    <source>
        <strain evidence="11 12">DSM 23606</strain>
    </source>
</reference>
<dbReference type="EC" id="2.7.13.3" evidence="3"/>
<dbReference type="SMART" id="SM00388">
    <property type="entry name" value="HisKA"/>
    <property type="match status" value="1"/>
</dbReference>
<dbReference type="InterPro" id="IPR003661">
    <property type="entry name" value="HisK_dim/P_dom"/>
</dbReference>
<evidence type="ECO:0000256" key="7">
    <source>
        <dbReference type="ARBA" id="ARBA00022777"/>
    </source>
</evidence>
<keyword evidence="4" id="KW-0597">Phosphoprotein</keyword>
<dbReference type="GO" id="GO:0000155">
    <property type="term" value="F:phosphorelay sensor kinase activity"/>
    <property type="evidence" value="ECO:0007669"/>
    <property type="project" value="InterPro"/>
</dbReference>
<comment type="subcellular location">
    <subcellularLocation>
        <location evidence="2">Membrane</location>
    </subcellularLocation>
</comment>
<dbReference type="AlphaFoldDB" id="A0A317MVD8"/>
<gene>
    <name evidence="11" type="ORF">C7443_10497</name>
</gene>
<evidence type="ECO:0000259" key="10">
    <source>
        <dbReference type="PROSITE" id="PS50109"/>
    </source>
</evidence>
<evidence type="ECO:0000256" key="6">
    <source>
        <dbReference type="ARBA" id="ARBA00022692"/>
    </source>
</evidence>
<dbReference type="Proteomes" id="UP000246569">
    <property type="component" value="Unassembled WGS sequence"/>
</dbReference>
<dbReference type="PRINTS" id="PR00344">
    <property type="entry name" value="BCTRLSENSOR"/>
</dbReference>
<dbReference type="InterPro" id="IPR005467">
    <property type="entry name" value="His_kinase_dom"/>
</dbReference>
<dbReference type="Gene3D" id="1.10.287.130">
    <property type="match status" value="1"/>
</dbReference>
<evidence type="ECO:0000313" key="11">
    <source>
        <dbReference type="EMBL" id="PWV62302.1"/>
    </source>
</evidence>
<keyword evidence="9" id="KW-0472">Membrane</keyword>
<evidence type="ECO:0000313" key="12">
    <source>
        <dbReference type="Proteomes" id="UP000246569"/>
    </source>
</evidence>